<dbReference type="InterPro" id="IPR010633">
    <property type="entry name" value="Phage_lambda_GpZ"/>
</dbReference>
<dbReference type="RefSeq" id="WP_048569391.1">
    <property type="nucleotide sequence ID" value="NZ_LFVU01000003.1"/>
</dbReference>
<protein>
    <submittedName>
        <fullName evidence="1">Prophage minor tail protein Z</fullName>
    </submittedName>
</protein>
<dbReference type="Pfam" id="PF06763">
    <property type="entry name" value="Minor_tail_Z"/>
    <property type="match status" value="1"/>
</dbReference>
<dbReference type="OrthoDB" id="5518677at2"/>
<evidence type="ECO:0000313" key="1">
    <source>
        <dbReference type="EMBL" id="KMT23005.1"/>
    </source>
</evidence>
<dbReference type="Proteomes" id="UP000036756">
    <property type="component" value="Unassembled WGS sequence"/>
</dbReference>
<gene>
    <name evidence="1" type="ORF">CLCY_7c00520</name>
</gene>
<sequence length="194" mass="21579">MASSVFIQEKGLKSISIELSNFPKQIPGATASALNRTLSNTITNSAREVTQKYAIKNGDVKSTIKAHKASKSNLYAYMESRGPTIALSKFPYKPKKYSKKAKVVSVKVQKSGYKAINTSPKAFVQTMNGATHIWKREGSRRTPVVLLRTLSVPQMLSNPETIKRIQDTSAKKLEERIEHEIKWRLDKAAAKGSK</sequence>
<reference evidence="1 2" key="1">
    <citation type="submission" date="2015-06" db="EMBL/GenBank/DDBJ databases">
        <title>Draft genome sequence of the purine-degrading Clostridium cylindrosporum HC-1 (DSM 605).</title>
        <authorList>
            <person name="Poehlein A."/>
            <person name="Schiel-Bengelsdorf B."/>
            <person name="Bengelsdorf F."/>
            <person name="Daniel R."/>
            <person name="Duerre P."/>
        </authorList>
    </citation>
    <scope>NUCLEOTIDE SEQUENCE [LARGE SCALE GENOMIC DNA]</scope>
    <source>
        <strain evidence="1 2">DSM 605</strain>
    </source>
</reference>
<evidence type="ECO:0000313" key="2">
    <source>
        <dbReference type="Proteomes" id="UP000036756"/>
    </source>
</evidence>
<organism evidence="1 2">
    <name type="scientific">Clostridium cylindrosporum DSM 605</name>
    <dbReference type="NCBI Taxonomy" id="1121307"/>
    <lineage>
        <taxon>Bacteria</taxon>
        <taxon>Bacillati</taxon>
        <taxon>Bacillota</taxon>
        <taxon>Clostridia</taxon>
        <taxon>Eubacteriales</taxon>
        <taxon>Clostridiaceae</taxon>
        <taxon>Clostridium</taxon>
    </lineage>
</organism>
<dbReference type="AlphaFoldDB" id="A0A0J8DAF8"/>
<dbReference type="PATRIC" id="fig|1121307.3.peg.2334"/>
<proteinExistence type="predicted"/>
<comment type="caution">
    <text evidence="1">The sequence shown here is derived from an EMBL/GenBank/DDBJ whole genome shotgun (WGS) entry which is preliminary data.</text>
</comment>
<keyword evidence="2" id="KW-1185">Reference proteome</keyword>
<dbReference type="EMBL" id="LFVU01000003">
    <property type="protein sequence ID" value="KMT23005.1"/>
    <property type="molecule type" value="Genomic_DNA"/>
</dbReference>
<accession>A0A0J8DAF8</accession>
<name>A0A0J8DAF8_CLOCY</name>
<dbReference type="STRING" id="1121307.CLCY_7c00520"/>